<evidence type="ECO:0000313" key="2">
    <source>
        <dbReference type="Proteomes" id="UP001328107"/>
    </source>
</evidence>
<comment type="caution">
    <text evidence="1">The sequence shown here is derived from an EMBL/GenBank/DDBJ whole genome shotgun (WGS) entry which is preliminary data.</text>
</comment>
<dbReference type="Proteomes" id="UP001328107">
    <property type="component" value="Unassembled WGS sequence"/>
</dbReference>
<dbReference type="EMBL" id="BTRK01000005">
    <property type="protein sequence ID" value="GMR51131.1"/>
    <property type="molecule type" value="Genomic_DNA"/>
</dbReference>
<reference evidence="2" key="1">
    <citation type="submission" date="2022-10" db="EMBL/GenBank/DDBJ databases">
        <title>Genome assembly of Pristionchus species.</title>
        <authorList>
            <person name="Yoshida K."/>
            <person name="Sommer R.J."/>
        </authorList>
    </citation>
    <scope>NUCLEOTIDE SEQUENCE [LARGE SCALE GENOMIC DNA]</scope>
    <source>
        <strain evidence="2">RS5460</strain>
    </source>
</reference>
<gene>
    <name evidence="1" type="ORF">PMAYCL1PPCAC_21326</name>
</gene>
<dbReference type="AlphaFoldDB" id="A0AAN5CUY3"/>
<proteinExistence type="predicted"/>
<organism evidence="1 2">
    <name type="scientific">Pristionchus mayeri</name>
    <dbReference type="NCBI Taxonomy" id="1317129"/>
    <lineage>
        <taxon>Eukaryota</taxon>
        <taxon>Metazoa</taxon>
        <taxon>Ecdysozoa</taxon>
        <taxon>Nematoda</taxon>
        <taxon>Chromadorea</taxon>
        <taxon>Rhabditida</taxon>
        <taxon>Rhabditina</taxon>
        <taxon>Diplogasteromorpha</taxon>
        <taxon>Diplogasteroidea</taxon>
        <taxon>Neodiplogasteridae</taxon>
        <taxon>Pristionchus</taxon>
    </lineage>
</organism>
<feature type="non-terminal residue" evidence="1">
    <location>
        <position position="65"/>
    </location>
</feature>
<feature type="non-terminal residue" evidence="1">
    <location>
        <position position="1"/>
    </location>
</feature>
<keyword evidence="2" id="KW-1185">Reference proteome</keyword>
<accession>A0AAN5CUY3</accession>
<protein>
    <submittedName>
        <fullName evidence="1">Uncharacterized protein</fullName>
    </submittedName>
</protein>
<name>A0AAN5CUY3_9BILA</name>
<sequence>SEAIRTYFEKHLNHEMKFEKEVNIPKDNSSIYAGRIIGTLFGMELDYVDMAPRTVYASFNVTYVS</sequence>
<evidence type="ECO:0000313" key="1">
    <source>
        <dbReference type="EMBL" id="GMR51131.1"/>
    </source>
</evidence>